<dbReference type="SUPFAM" id="SSF88697">
    <property type="entry name" value="PUA domain-like"/>
    <property type="match status" value="1"/>
</dbReference>
<dbReference type="InterPro" id="IPR039440">
    <property type="entry name" value="DUF3850"/>
</dbReference>
<evidence type="ECO:0000313" key="2">
    <source>
        <dbReference type="EMBL" id="QCW23883.1"/>
    </source>
</evidence>
<evidence type="ECO:0000259" key="1">
    <source>
        <dbReference type="Pfam" id="PF12961"/>
    </source>
</evidence>
<accession>A0A4Y5P208</accession>
<evidence type="ECO:0000313" key="3">
    <source>
        <dbReference type="Proteomes" id="UP000308921"/>
    </source>
</evidence>
<dbReference type="Pfam" id="PF12961">
    <property type="entry name" value="DUF3850"/>
    <property type="match status" value="1"/>
</dbReference>
<sequence length="81" mass="9207">MKFHKLKLQEQFFPAVQAGLKTAELRVNDRNYAVGDYLEMHEIDLLGNFSGNMVLAEVTHIANVDFILLGYVLLSIKLVKN</sequence>
<organism evidence="2 3">
    <name type="scientific">Pantoea phage vB_PagS_AAS21</name>
    <dbReference type="NCBI Taxonomy" id="2575261"/>
    <lineage>
        <taxon>Viruses</taxon>
        <taxon>Duplodnaviria</taxon>
        <taxon>Heunggongvirae</taxon>
        <taxon>Uroviricota</taxon>
        <taxon>Caudoviricetes</taxon>
        <taxon>Demerecviridae</taxon>
        <taxon>Keyvirus</taxon>
        <taxon>Keyvirus AAS21</taxon>
    </lineage>
</organism>
<feature type="domain" description="DUF3850" evidence="1">
    <location>
        <begin position="4"/>
        <end position="76"/>
    </location>
</feature>
<dbReference type="Gene3D" id="2.30.130.30">
    <property type="entry name" value="Hypothetical protein"/>
    <property type="match status" value="1"/>
</dbReference>
<dbReference type="InterPro" id="IPR015947">
    <property type="entry name" value="PUA-like_sf"/>
</dbReference>
<reference evidence="2 3" key="1">
    <citation type="submission" date="2019-04" db="EMBL/GenBank/DDBJ databases">
        <title>Complete genome sequence of Pantoea bacteriophage vB_PagS_AAS21.</title>
        <authorList>
            <person name="Truncaite L."/>
            <person name="Simoliuniene M."/>
            <person name="Zajanckauskaite A."/>
            <person name="Meskys R."/>
            <person name="Simoliunas E."/>
        </authorList>
    </citation>
    <scope>NUCLEOTIDE SEQUENCE [LARGE SCALE GENOMIC DNA]</scope>
</reference>
<gene>
    <name evidence="2" type="ORF">AAS21_gp145</name>
</gene>
<dbReference type="Proteomes" id="UP000308921">
    <property type="component" value="Segment"/>
</dbReference>
<protein>
    <recommendedName>
        <fullName evidence="1">DUF3850 domain-containing protein</fullName>
    </recommendedName>
</protein>
<proteinExistence type="predicted"/>
<dbReference type="EMBL" id="MK770119">
    <property type="protein sequence ID" value="QCW23883.1"/>
    <property type="molecule type" value="Genomic_DNA"/>
</dbReference>
<name>A0A4Y5P208_9CAUD</name>
<keyword evidence="3" id="KW-1185">Reference proteome</keyword>